<dbReference type="InterPro" id="IPR051550">
    <property type="entry name" value="SCF-Subunits/Alg-Epimerases"/>
</dbReference>
<dbReference type="InterPro" id="IPR013783">
    <property type="entry name" value="Ig-like_fold"/>
</dbReference>
<dbReference type="InterPro" id="IPR006626">
    <property type="entry name" value="PbH1"/>
</dbReference>
<dbReference type="Proteomes" id="UP000585579">
    <property type="component" value="Unassembled WGS sequence"/>
</dbReference>
<dbReference type="InterPro" id="IPR012334">
    <property type="entry name" value="Pectin_lyas_fold"/>
</dbReference>
<dbReference type="Pfam" id="PF05048">
    <property type="entry name" value="NosD"/>
    <property type="match status" value="2"/>
</dbReference>
<dbReference type="CDD" id="cd00146">
    <property type="entry name" value="PKD"/>
    <property type="match status" value="2"/>
</dbReference>
<evidence type="ECO:0000256" key="3">
    <source>
        <dbReference type="ARBA" id="ARBA00022786"/>
    </source>
</evidence>
<dbReference type="Pfam" id="PF13229">
    <property type="entry name" value="Beta_helix"/>
    <property type="match status" value="1"/>
</dbReference>
<dbReference type="PROSITE" id="PS50093">
    <property type="entry name" value="PKD"/>
    <property type="match status" value="2"/>
</dbReference>
<dbReference type="InterPro" id="IPR007742">
    <property type="entry name" value="NosD_dom"/>
</dbReference>
<dbReference type="Gene3D" id="2.60.40.10">
    <property type="entry name" value="Immunoglobulins"/>
    <property type="match status" value="2"/>
</dbReference>
<evidence type="ECO:0000313" key="9">
    <source>
        <dbReference type="Proteomes" id="UP000585579"/>
    </source>
</evidence>
<feature type="domain" description="PKD" evidence="5">
    <location>
        <begin position="659"/>
        <end position="711"/>
    </location>
</feature>
<gene>
    <name evidence="6" type="ORF">AOB57_000410</name>
    <name evidence="7" type="ORF">GX302_03760</name>
</gene>
<evidence type="ECO:0000313" key="7">
    <source>
        <dbReference type="EMBL" id="NLK31970.1"/>
    </source>
</evidence>
<dbReference type="InterPro" id="IPR011050">
    <property type="entry name" value="Pectin_lyase_fold/virulence"/>
</dbReference>
<evidence type="ECO:0000259" key="5">
    <source>
        <dbReference type="PROSITE" id="PS50093"/>
    </source>
</evidence>
<dbReference type="InterPro" id="IPR035986">
    <property type="entry name" value="PKD_dom_sf"/>
</dbReference>
<dbReference type="KEGG" id="mfz:AOB57_000410"/>
<dbReference type="NCBIfam" id="TIGR04213">
    <property type="entry name" value="PGF_pre_PGF"/>
    <property type="match status" value="1"/>
</dbReference>
<reference evidence="6" key="2">
    <citation type="submission" date="2018-10" db="EMBL/GenBank/DDBJ databases">
        <authorList>
            <person name="Fischer M.A."/>
            <person name="Kern T."/>
            <person name="Deppenmeier U."/>
            <person name="Schmitz R.A."/>
            <person name="Rother M."/>
        </authorList>
    </citation>
    <scope>NUCLEOTIDE SEQUENCE</scope>
    <source>
        <strain evidence="6">E03.2</strain>
    </source>
</reference>
<dbReference type="InterPro" id="IPR039448">
    <property type="entry name" value="Beta_helix"/>
</dbReference>
<dbReference type="PANTHER" id="PTHR22990">
    <property type="entry name" value="F-BOX ONLY PROTEIN"/>
    <property type="match status" value="1"/>
</dbReference>
<dbReference type="AlphaFoldDB" id="A0A660HNM2"/>
<proteinExistence type="predicted"/>
<dbReference type="SUPFAM" id="SSF51126">
    <property type="entry name" value="Pectin lyase-like"/>
    <property type="match status" value="3"/>
</dbReference>
<feature type="compositionally biased region" description="Gly residues" evidence="4">
    <location>
        <begin position="799"/>
        <end position="820"/>
    </location>
</feature>
<dbReference type="Proteomes" id="UP000053087">
    <property type="component" value="Chromosome"/>
</dbReference>
<dbReference type="RefSeq" id="WP_054298755.1">
    <property type="nucleotide sequence ID" value="NZ_CP032683.1"/>
</dbReference>
<feature type="compositionally biased region" description="Basic and acidic residues" evidence="4">
    <location>
        <begin position="993"/>
        <end position="1007"/>
    </location>
</feature>
<evidence type="ECO:0000256" key="2">
    <source>
        <dbReference type="ARBA" id="ARBA00022737"/>
    </source>
</evidence>
<keyword evidence="8" id="KW-1185">Reference proteome</keyword>
<dbReference type="InterPro" id="IPR000601">
    <property type="entry name" value="PKD_dom"/>
</dbReference>
<name>A0A660HNM2_9EURY</name>
<feature type="domain" description="PKD" evidence="5">
    <location>
        <begin position="739"/>
        <end position="793"/>
    </location>
</feature>
<dbReference type="NCBIfam" id="TIGR03804">
    <property type="entry name" value="para_beta_helix"/>
    <property type="match status" value="10"/>
</dbReference>
<sequence>MEELNINRLKLLLLASFIFTLSSFIGAAATCTVATDGTGNYATIQAAVDNANSGDIIIVQPGTYYENININKPGLKNLELRSASGNAADTIIANYIGGHVISVSYGDNLAIKGFTIRGAGNDTAGINMVGSHHCTIENNIFLDDALGVQLTSSSNHNKIHNNIFVKDNAAGRAINIEGSGYNKISGNTVSNQRYGIHISNSDWNELSSNTVSQSTDDGILLQGNSKNNTLEYNFVSTSGRYGIYCVNSTDNKLISNIVSNGTDGISLVSSPGSTISGNDVSFTSAHAIFLNTSSNSNVENNNVSSSPYGIAMRYSNNSNVVNNYAYNNTRGIFITLWSNNNMLSGNKANSNNNGIVLAYNASNNIIDSNEANSNSNYGIVLGTSFDNKVLNNKISQNDRGGISLGTSVRNILSDNIVNSNRAYGILLENSDYNNITSNIVQSNKNGIYLENSNNSYLISNTVPDSERAIQLSNSSNDKLINNNLSDNRNFGILLVNSSNIELSGNTAFNSSVGISLSSSVNNNISGNTISWNNDHGIFLCARSLDNFIYNNNFCNAINANVKNARCVWNVANTSGRNIMGGSYLGGNFWAKPDGTGHSQITPDANNDGFADEPFITNNVTDNLPLIDVPDPIAPEADFSANPTSGYAPLSVQFTDLSLNAISRNWDIGIDGTIESTNASFTYVFSVPGTYPVRLTAINENGTDTRDMNITVSGIPPKADFSANPMSGYAPLSVQFTDLSQNATSRNWDIGKDGTIESTNASFVYVFSVPGTYPVSLTAINENGTSSKDLTITVIQQSSSGGGSKKGGGSKRSGGGGGGGSPEPARNVEVKELSQVRVVSGNPVKFDFPKNATCVVYVSFDAKKTAGKTTTIAEQLKAKSTLTSNLSSDEVYKYFNLWVGNAGFATEKNIENPVVCFKVEKSWLEEKNIDQNSITFNRYSDKKWSELPIKLLKEDSKYLYFTADTPGFTHFAITGKTIEKPTADTKPAAETSELEEKNTTVNETEKEQNSQQGTGKDKVTSIPGFEGLCVVACLITLFLHKKK</sequence>
<dbReference type="SMART" id="SM00089">
    <property type="entry name" value="PKD"/>
    <property type="match status" value="2"/>
</dbReference>
<dbReference type="Gene3D" id="2.160.20.10">
    <property type="entry name" value="Single-stranded right-handed beta-helix, Pectin lyase-like"/>
    <property type="match status" value="3"/>
</dbReference>
<dbReference type="InterPro" id="IPR022409">
    <property type="entry name" value="PKD/Chitinase_dom"/>
</dbReference>
<accession>A0A660HNM2</accession>
<dbReference type="SMART" id="SM00710">
    <property type="entry name" value="PbH1"/>
    <property type="match status" value="18"/>
</dbReference>
<protein>
    <submittedName>
        <fullName evidence="6">PGF-pre-PGF domain-containing protein</fullName>
    </submittedName>
</protein>
<evidence type="ECO:0000256" key="1">
    <source>
        <dbReference type="ARBA" id="ARBA00004906"/>
    </source>
</evidence>
<keyword evidence="2" id="KW-0677">Repeat</keyword>
<dbReference type="InterPro" id="IPR022441">
    <property type="entry name" value="Para_beta_helix_rpt-2"/>
</dbReference>
<dbReference type="InterPro" id="IPR026453">
    <property type="entry name" value="PGF_pre_PGF"/>
</dbReference>
<dbReference type="Pfam" id="PF00801">
    <property type="entry name" value="PKD"/>
    <property type="match status" value="2"/>
</dbReference>
<dbReference type="OrthoDB" id="103676at2157"/>
<evidence type="ECO:0000313" key="8">
    <source>
        <dbReference type="Proteomes" id="UP000053087"/>
    </source>
</evidence>
<reference evidence="7 9" key="3">
    <citation type="journal article" date="2020" name="Biotechnol. Biofuels">
        <title>New insights from the biogas microbiome by comprehensive genome-resolved metagenomics of nearly 1600 species originating from multiple anaerobic digesters.</title>
        <authorList>
            <person name="Campanaro S."/>
            <person name="Treu L."/>
            <person name="Rodriguez-R L.M."/>
            <person name="Kovalovszki A."/>
            <person name="Ziels R.M."/>
            <person name="Maus I."/>
            <person name="Zhu X."/>
            <person name="Kougias P.G."/>
            <person name="Basile A."/>
            <person name="Luo G."/>
            <person name="Schluter A."/>
            <person name="Konstantinidis K.T."/>
            <person name="Angelidaki I."/>
        </authorList>
    </citation>
    <scope>NUCLEOTIDE SEQUENCE [LARGE SCALE GENOMIC DNA]</scope>
    <source>
        <strain evidence="7">AS22ysBPME_46</strain>
    </source>
</reference>
<feature type="region of interest" description="Disordered" evidence="4">
    <location>
        <begin position="981"/>
        <end position="1016"/>
    </location>
</feature>
<comment type="pathway">
    <text evidence="1">Protein modification; protein ubiquitination.</text>
</comment>
<dbReference type="SUPFAM" id="SSF49299">
    <property type="entry name" value="PKD domain"/>
    <property type="match status" value="2"/>
</dbReference>
<dbReference type="SMART" id="SM00722">
    <property type="entry name" value="CASH"/>
    <property type="match status" value="2"/>
</dbReference>
<evidence type="ECO:0000313" key="6">
    <source>
        <dbReference type="EMBL" id="AYK13877.1"/>
    </source>
</evidence>
<feature type="region of interest" description="Disordered" evidence="4">
    <location>
        <begin position="796"/>
        <end position="824"/>
    </location>
</feature>
<dbReference type="PANTHER" id="PTHR22990:SF15">
    <property type="entry name" value="F-BOX ONLY PROTEIN 10"/>
    <property type="match status" value="1"/>
</dbReference>
<organism evidence="6 8">
    <name type="scientific">Methanosarcina flavescens</name>
    <dbReference type="NCBI Taxonomy" id="1715806"/>
    <lineage>
        <taxon>Archaea</taxon>
        <taxon>Methanobacteriati</taxon>
        <taxon>Methanobacteriota</taxon>
        <taxon>Stenosarchaea group</taxon>
        <taxon>Methanomicrobia</taxon>
        <taxon>Methanosarcinales</taxon>
        <taxon>Methanosarcinaceae</taxon>
        <taxon>Methanosarcina</taxon>
    </lineage>
</organism>
<reference evidence="6 8" key="1">
    <citation type="journal article" date="2016" name="Int. J. Syst. Evol. Microbiol.">
        <title>Methanosarcina flavescens sp. nov., a methanogenic archaeon isolated from a full-scale anaerobic digester.</title>
        <authorList>
            <person name="Kern T."/>
            <person name="Fischer M.A."/>
            <person name="Deppenmeier U."/>
            <person name="Schmitz R.A."/>
            <person name="Rother M."/>
        </authorList>
    </citation>
    <scope>NUCLEOTIDE SEQUENCE [LARGE SCALE GENOMIC DNA]</scope>
    <source>
        <strain evidence="6 8">E03.2</strain>
    </source>
</reference>
<evidence type="ECO:0000256" key="4">
    <source>
        <dbReference type="SAM" id="MobiDB-lite"/>
    </source>
</evidence>
<dbReference type="EMBL" id="CP032683">
    <property type="protein sequence ID" value="AYK13877.1"/>
    <property type="molecule type" value="Genomic_DNA"/>
</dbReference>
<dbReference type="InterPro" id="IPR006633">
    <property type="entry name" value="Carb-bd_sugar_hydrolysis-dom"/>
</dbReference>
<dbReference type="GeneID" id="53686542"/>
<keyword evidence="3" id="KW-0833">Ubl conjugation pathway</keyword>
<dbReference type="EMBL" id="JAAYQL010000021">
    <property type="protein sequence ID" value="NLK31970.1"/>
    <property type="molecule type" value="Genomic_DNA"/>
</dbReference>